<name>A0A9P3G082_9APHY</name>
<dbReference type="AlphaFoldDB" id="A0A9P3G082"/>
<dbReference type="SUPFAM" id="SSF144232">
    <property type="entry name" value="HIT/MYND zinc finger-like"/>
    <property type="match status" value="1"/>
</dbReference>
<evidence type="ECO:0000313" key="6">
    <source>
        <dbReference type="EMBL" id="GJE85350.1"/>
    </source>
</evidence>
<keyword evidence="7" id="KW-1185">Reference proteome</keyword>
<feature type="domain" description="MYND-type" evidence="5">
    <location>
        <begin position="21"/>
        <end position="63"/>
    </location>
</feature>
<evidence type="ECO:0000256" key="2">
    <source>
        <dbReference type="ARBA" id="ARBA00022771"/>
    </source>
</evidence>
<organism evidence="6 7">
    <name type="scientific">Phanerochaete sordida</name>
    <dbReference type="NCBI Taxonomy" id="48140"/>
    <lineage>
        <taxon>Eukaryota</taxon>
        <taxon>Fungi</taxon>
        <taxon>Dikarya</taxon>
        <taxon>Basidiomycota</taxon>
        <taxon>Agaricomycotina</taxon>
        <taxon>Agaricomycetes</taxon>
        <taxon>Polyporales</taxon>
        <taxon>Phanerochaetaceae</taxon>
        <taxon>Phanerochaete</taxon>
    </lineage>
</organism>
<dbReference type="OrthoDB" id="2785498at2759"/>
<proteinExistence type="predicted"/>
<gene>
    <name evidence="6" type="ORF">PsYK624_014290</name>
</gene>
<evidence type="ECO:0000313" key="7">
    <source>
        <dbReference type="Proteomes" id="UP000703269"/>
    </source>
</evidence>
<evidence type="ECO:0000256" key="3">
    <source>
        <dbReference type="ARBA" id="ARBA00022833"/>
    </source>
</evidence>
<sequence>MSTSRQMNIESRAARHIFIKCKTCAKDREAAGRKLMLCGGCKVVNYCSAACQKQHWPDHKDECLWKRQILREEARLDEIAFAQAKDRSSIIAPTQIYAEIRHCRHQRILSLLK</sequence>
<evidence type="ECO:0000256" key="1">
    <source>
        <dbReference type="ARBA" id="ARBA00022723"/>
    </source>
</evidence>
<accession>A0A9P3G082</accession>
<dbReference type="InterPro" id="IPR002893">
    <property type="entry name" value="Znf_MYND"/>
</dbReference>
<protein>
    <submittedName>
        <fullName evidence="6">Zinc finger MYND domain-containing protein</fullName>
    </submittedName>
</protein>
<dbReference type="Proteomes" id="UP000703269">
    <property type="component" value="Unassembled WGS sequence"/>
</dbReference>
<comment type="caution">
    <text evidence="6">The sequence shown here is derived from an EMBL/GenBank/DDBJ whole genome shotgun (WGS) entry which is preliminary data.</text>
</comment>
<evidence type="ECO:0000259" key="5">
    <source>
        <dbReference type="PROSITE" id="PS50865"/>
    </source>
</evidence>
<dbReference type="GO" id="GO:0008270">
    <property type="term" value="F:zinc ion binding"/>
    <property type="evidence" value="ECO:0007669"/>
    <property type="project" value="UniProtKB-KW"/>
</dbReference>
<keyword evidence="3" id="KW-0862">Zinc</keyword>
<dbReference type="PROSITE" id="PS50865">
    <property type="entry name" value="ZF_MYND_2"/>
    <property type="match status" value="1"/>
</dbReference>
<dbReference type="Gene3D" id="6.10.140.2220">
    <property type="match status" value="1"/>
</dbReference>
<keyword evidence="1" id="KW-0479">Metal-binding</keyword>
<dbReference type="EMBL" id="BPQB01000002">
    <property type="protein sequence ID" value="GJE85350.1"/>
    <property type="molecule type" value="Genomic_DNA"/>
</dbReference>
<dbReference type="Pfam" id="PF01753">
    <property type="entry name" value="zf-MYND"/>
    <property type="match status" value="1"/>
</dbReference>
<reference evidence="6 7" key="1">
    <citation type="submission" date="2021-08" db="EMBL/GenBank/DDBJ databases">
        <title>Draft Genome Sequence of Phanerochaete sordida strain YK-624.</title>
        <authorList>
            <person name="Mori T."/>
            <person name="Dohra H."/>
            <person name="Suzuki T."/>
            <person name="Kawagishi H."/>
            <person name="Hirai H."/>
        </authorList>
    </citation>
    <scope>NUCLEOTIDE SEQUENCE [LARGE SCALE GENOMIC DNA]</scope>
    <source>
        <strain evidence="6 7">YK-624</strain>
    </source>
</reference>
<keyword evidence="2 4" id="KW-0863">Zinc-finger</keyword>
<evidence type="ECO:0000256" key="4">
    <source>
        <dbReference type="PROSITE-ProRule" id="PRU00134"/>
    </source>
</evidence>